<proteinExistence type="predicted"/>
<reference evidence="1 2" key="1">
    <citation type="submission" date="2017-08" db="EMBL/GenBank/DDBJ databases">
        <title>Infants hospitalized years apart are colonized by the same room-sourced microbial strains.</title>
        <authorList>
            <person name="Brooks B."/>
            <person name="Olm M.R."/>
            <person name="Firek B.A."/>
            <person name="Baker R."/>
            <person name="Thomas B.C."/>
            <person name="Morowitz M.J."/>
            <person name="Banfield J.F."/>
        </authorList>
    </citation>
    <scope>NUCLEOTIDE SEQUENCE [LARGE SCALE GENOMIC DNA]</scope>
    <source>
        <strain evidence="1">S2_003_000_R2_14</strain>
    </source>
</reference>
<sequence>MKRLLFVLMFVACAEKKAEPVPRAKPQPLEPLPRVTADAGDDRDALYRVVPFKPMGPEVPRGLKTIELHGEKWTELPGEGGVLLVADEDTFMVQVAPLLAQLHDERREVWLKHPDANIAFEVKLRDATEFQKWIDEPAPGKVRVIHREDGFELTTNLGKLPGLDPNGPTVPVRSGEMDLTTLQKGFERVQARFREAPDVCFAPAYGMELQKAARAMSVNYFDADTPYFKEVCLVYPRPPEKK</sequence>
<protein>
    <submittedName>
        <fullName evidence="1">Uncharacterized protein</fullName>
    </submittedName>
</protein>
<name>A0A2W5VQB6_9BACT</name>
<evidence type="ECO:0000313" key="1">
    <source>
        <dbReference type="EMBL" id="PZR12671.1"/>
    </source>
</evidence>
<evidence type="ECO:0000313" key="2">
    <source>
        <dbReference type="Proteomes" id="UP000249061"/>
    </source>
</evidence>
<gene>
    <name evidence="1" type="ORF">DI536_13890</name>
</gene>
<comment type="caution">
    <text evidence="1">The sequence shown here is derived from an EMBL/GenBank/DDBJ whole genome shotgun (WGS) entry which is preliminary data.</text>
</comment>
<accession>A0A2W5VQB6</accession>
<dbReference type="AlphaFoldDB" id="A0A2W5VQB6"/>
<dbReference type="Proteomes" id="UP000249061">
    <property type="component" value="Unassembled WGS sequence"/>
</dbReference>
<organism evidence="1 2">
    <name type="scientific">Archangium gephyra</name>
    <dbReference type="NCBI Taxonomy" id="48"/>
    <lineage>
        <taxon>Bacteria</taxon>
        <taxon>Pseudomonadati</taxon>
        <taxon>Myxococcota</taxon>
        <taxon>Myxococcia</taxon>
        <taxon>Myxococcales</taxon>
        <taxon>Cystobacterineae</taxon>
        <taxon>Archangiaceae</taxon>
        <taxon>Archangium</taxon>
    </lineage>
</organism>
<dbReference type="EMBL" id="QFQP01000011">
    <property type="protein sequence ID" value="PZR12671.1"/>
    <property type="molecule type" value="Genomic_DNA"/>
</dbReference>